<dbReference type="HOGENOM" id="CLU_972203_0_0_9"/>
<dbReference type="GeneID" id="62696017"/>
<evidence type="ECO:0000256" key="5">
    <source>
        <dbReference type="ARBA" id="ARBA00022989"/>
    </source>
</evidence>
<dbReference type="InterPro" id="IPR008915">
    <property type="entry name" value="Peptidase_M50"/>
</dbReference>
<dbReference type="KEGG" id="csci:HDCHBGLK_01807"/>
<evidence type="ECO:0000256" key="4">
    <source>
        <dbReference type="ARBA" id="ARBA00022692"/>
    </source>
</evidence>
<dbReference type="GO" id="GO:0016020">
    <property type="term" value="C:membrane"/>
    <property type="evidence" value="ECO:0007669"/>
    <property type="project" value="UniProtKB-SubCell"/>
</dbReference>
<keyword evidence="8" id="KW-1185">Reference proteome</keyword>
<evidence type="ECO:0000256" key="3">
    <source>
        <dbReference type="ARBA" id="ARBA00007931"/>
    </source>
</evidence>
<evidence type="ECO:0000256" key="1">
    <source>
        <dbReference type="ARBA" id="ARBA00001947"/>
    </source>
</evidence>
<keyword evidence="5" id="KW-1133">Transmembrane helix</keyword>
<sequence length="286" mass="33148">MKKSNIKKRIYQIVGITIYICIILLVGKMTRSFLQEFKYEMGEFNIATLGSFIGAYVVCVLVHELAHLISFLLMGFPVVAAEICGILLLFSHRKIKVKINFSRIMLGGWILPVVKKNIVSLKQYKHYKRGFSFALIMGPVVSCVLMVFSLLINIKLKNDDIWYRQFFFLLFFFSAGFVISSVLKKGNSRGDIYSFFLIQKRKIFFLVQMCENIDMEKEKNIYKISNCLIKELEKELQFQAKKNSNILEVFFASTFWRKMQNIFGECCISKLEKVARPRLAAILPAT</sequence>
<evidence type="ECO:0000256" key="2">
    <source>
        <dbReference type="ARBA" id="ARBA00004141"/>
    </source>
</evidence>
<dbReference type="AlphaFoldDB" id="B0NIJ0"/>
<evidence type="ECO:0000313" key="7">
    <source>
        <dbReference type="EMBL" id="QBF74405.1"/>
    </source>
</evidence>
<evidence type="ECO:0000313" key="8">
    <source>
        <dbReference type="Proteomes" id="UP000289664"/>
    </source>
</evidence>
<keyword evidence="4" id="KW-0812">Transmembrane</keyword>
<name>B0NIJ0_CLOS5</name>
<comment type="subcellular location">
    <subcellularLocation>
        <location evidence="2">Membrane</location>
        <topology evidence="2">Multi-pass membrane protein</topology>
    </subcellularLocation>
</comment>
<organism evidence="7 8">
    <name type="scientific">Clostridium scindens (strain ATCC 35704 / DSM 5676 / VPI 13733 / 19)</name>
    <dbReference type="NCBI Taxonomy" id="411468"/>
    <lineage>
        <taxon>Bacteria</taxon>
        <taxon>Bacillati</taxon>
        <taxon>Bacillota</taxon>
        <taxon>Clostridia</taxon>
        <taxon>Lachnospirales</taxon>
        <taxon>Lachnospiraceae</taxon>
    </lineage>
</organism>
<dbReference type="GO" id="GO:0006508">
    <property type="term" value="P:proteolysis"/>
    <property type="evidence" value="ECO:0007669"/>
    <property type="project" value="InterPro"/>
</dbReference>
<comment type="cofactor">
    <cofactor evidence="1">
        <name>Zn(2+)</name>
        <dbReference type="ChEBI" id="CHEBI:29105"/>
    </cofactor>
</comment>
<accession>B0NIJ0</accession>
<protein>
    <submittedName>
        <fullName evidence="7">Uncharacterized protein</fullName>
    </submittedName>
</protein>
<dbReference type="RefSeq" id="WP_004608009.1">
    <property type="nucleotide sequence ID" value="NZ_CP036170.1"/>
</dbReference>
<reference evidence="7 8" key="1">
    <citation type="journal article" date="2019" name="Appl. Environ. Microbiol.">
        <title>Clostridium scindens ATCC 35704: integration of nutritional requirements, the complete genome sequence, and global transcriptional responses to bile acids.</title>
        <authorList>
            <person name="Devendran S."/>
            <person name="Shrestha R."/>
            <person name="Alves J.M.P."/>
            <person name="Wolf P.G."/>
            <person name="Ly L."/>
            <person name="Hernandez A.G."/>
            <person name="Mendez-Garcia C."/>
            <person name="Inboden A."/>
            <person name="Wiley J."/>
            <person name="Paul O."/>
            <person name="Allen A."/>
            <person name="Springer E."/>
            <person name="Wright C.L."/>
            <person name="Fields C.J."/>
            <person name="Daniel S.L."/>
            <person name="Ridlon J.M."/>
        </authorList>
    </citation>
    <scope>NUCLEOTIDE SEQUENCE [LARGE SCALE GENOMIC DNA]</scope>
    <source>
        <strain evidence="7 8">ATCC 35704</strain>
    </source>
</reference>
<gene>
    <name evidence="7" type="ORF">HDCHBGLK_01807</name>
</gene>
<comment type="similarity">
    <text evidence="3">Belongs to the peptidase M50B family.</text>
</comment>
<dbReference type="EMBL" id="CP036170">
    <property type="protein sequence ID" value="QBF74405.1"/>
    <property type="molecule type" value="Genomic_DNA"/>
</dbReference>
<proteinExistence type="inferred from homology"/>
<dbReference type="Pfam" id="PF02163">
    <property type="entry name" value="Peptidase_M50"/>
    <property type="match status" value="1"/>
</dbReference>
<keyword evidence="6" id="KW-0472">Membrane</keyword>
<evidence type="ECO:0000256" key="6">
    <source>
        <dbReference type="ARBA" id="ARBA00023136"/>
    </source>
</evidence>
<dbReference type="Proteomes" id="UP000289664">
    <property type="component" value="Chromosome"/>
</dbReference>
<dbReference type="STRING" id="411468.CLOSCI_03309"/>